<proteinExistence type="inferred from homology"/>
<dbReference type="FunFam" id="3.40.50.11720:FF:000001">
    <property type="entry name" value="3-deoxy-D-manno-octulosonic acid transferase"/>
    <property type="match status" value="1"/>
</dbReference>
<evidence type="ECO:0000256" key="5">
    <source>
        <dbReference type="ARBA" id="ARBA00031445"/>
    </source>
</evidence>
<evidence type="ECO:0000259" key="10">
    <source>
        <dbReference type="Pfam" id="PF04413"/>
    </source>
</evidence>
<evidence type="ECO:0000256" key="8">
    <source>
        <dbReference type="PIRSR" id="PIRSR639901-2"/>
    </source>
</evidence>
<evidence type="ECO:0000256" key="1">
    <source>
        <dbReference type="ARBA" id="ARBA00004713"/>
    </source>
</evidence>
<dbReference type="EC" id="2.4.99.12" evidence="2 9"/>
<dbReference type="RefSeq" id="WP_221764190.1">
    <property type="nucleotide sequence ID" value="NZ_AP024110.1"/>
</dbReference>
<sequence>MPRFVYTSVLYLIVPFVPLRLLWRGLRQPAYLKHWRERFGFYAMKSDKPVIWLHCVSVGETRAAEPLVKLLQQRHPQHQILITHSTPTGRETGEQLFGNTVLRVYLPYDLPDAVGRFLRHFKPEIGMLMETELWFNLIAACKQRNIPLLLVNARLSQKSAHGYAQASKLTAQGLASLSAIAAQTDIDAERLQNLGAGNVKVMGNIKFDVNPPADAIEKGQQLRDLLGKNRPVFLAASTRDGEETLILDAITALQIPNLLTVIVPRHPQRFDEVGNLLKKRGIHFQRRSQLNADLPLTTQVVLGDSMGEMFTYYAACDVAFIGGSLLPLGGQNLIEACTMSKPVLIGPHTFNFTLATEQAIAAKAAWRVKNTDDLVTALQRLFGDSELRQSMSWAALNFSQSASGATERIADLVDQYLG</sequence>
<reference evidence="11" key="1">
    <citation type="journal article" date="2021" name="Arch. Microbiol.">
        <title>Methyloradius palustris gen. nov., sp. nov., a methanol-oxidizing bacterium isolated from snow.</title>
        <authorList>
            <person name="Miyadera T."/>
            <person name="Kojima H."/>
            <person name="Fukui M."/>
        </authorList>
    </citation>
    <scope>NUCLEOTIDE SEQUENCE</scope>
    <source>
        <strain evidence="11">Zm11</strain>
    </source>
</reference>
<gene>
    <name evidence="11" type="primary">kdtA</name>
    <name evidence="11" type="ORF">ZMTM_24330</name>
</gene>
<keyword evidence="9" id="KW-1003">Cell membrane</keyword>
<dbReference type="EMBL" id="AP024110">
    <property type="protein sequence ID" value="BCM26174.1"/>
    <property type="molecule type" value="Genomic_DNA"/>
</dbReference>
<organism evidence="11 12">
    <name type="scientific">Methyloradius palustris</name>
    <dbReference type="NCBI Taxonomy" id="2778876"/>
    <lineage>
        <taxon>Bacteria</taxon>
        <taxon>Pseudomonadati</taxon>
        <taxon>Pseudomonadota</taxon>
        <taxon>Betaproteobacteria</taxon>
        <taxon>Nitrosomonadales</taxon>
        <taxon>Methylophilaceae</taxon>
        <taxon>Methyloradius</taxon>
    </lineage>
</organism>
<keyword evidence="9" id="KW-0472">Membrane</keyword>
<dbReference type="GO" id="GO:0005886">
    <property type="term" value="C:plasma membrane"/>
    <property type="evidence" value="ECO:0007669"/>
    <property type="project" value="UniProtKB-SubCell"/>
</dbReference>
<comment type="similarity">
    <text evidence="9">Belongs to the glycosyltransferase group 1 family.</text>
</comment>
<dbReference type="AlphaFoldDB" id="A0A8D5JXJ2"/>
<feature type="domain" description="3-deoxy-D-manno-octulosonic-acid transferase N-terminal" evidence="10">
    <location>
        <begin position="33"/>
        <end position="209"/>
    </location>
</feature>
<evidence type="ECO:0000256" key="7">
    <source>
        <dbReference type="PIRSR" id="PIRSR639901-1"/>
    </source>
</evidence>
<protein>
    <recommendedName>
        <fullName evidence="3 9">3-deoxy-D-manno-octulosonic acid transferase</fullName>
        <shortName evidence="9">Kdo transferase</shortName>
        <ecNumber evidence="2 9">2.4.99.12</ecNumber>
    </recommendedName>
    <alternativeName>
        <fullName evidence="5 9">Lipid IV(A) 3-deoxy-D-manno-octulosonic acid transferase</fullName>
    </alternativeName>
</protein>
<name>A0A8D5JXJ2_9PROT</name>
<dbReference type="PANTHER" id="PTHR42755">
    <property type="entry name" value="3-DEOXY-MANNO-OCTULOSONATE CYTIDYLYLTRANSFERASE"/>
    <property type="match status" value="1"/>
</dbReference>
<accession>A0A8D5JXJ2</accession>
<feature type="active site" description="Proton acceptor" evidence="7">
    <location>
        <position position="60"/>
    </location>
</feature>
<comment type="subcellular location">
    <subcellularLocation>
        <location evidence="9">Cell membrane</location>
    </subcellularLocation>
</comment>
<dbReference type="PANTHER" id="PTHR42755:SF1">
    <property type="entry name" value="3-DEOXY-D-MANNO-OCTULOSONIC ACID TRANSFERASE, MITOCHONDRIAL-RELATED"/>
    <property type="match status" value="1"/>
</dbReference>
<keyword evidence="12" id="KW-1185">Reference proteome</keyword>
<keyword evidence="9" id="KW-0448">Lipopolysaccharide biosynthesis</keyword>
<dbReference type="Pfam" id="PF04413">
    <property type="entry name" value="Glycos_transf_N"/>
    <property type="match status" value="1"/>
</dbReference>
<dbReference type="GO" id="GO:0009244">
    <property type="term" value="P:lipopolysaccharide core region biosynthetic process"/>
    <property type="evidence" value="ECO:0007669"/>
    <property type="project" value="UniProtKB-UniRule"/>
</dbReference>
<comment type="catalytic activity">
    <reaction evidence="6 9">
        <text>lipid IVA (E. coli) + CMP-3-deoxy-beta-D-manno-octulosonate = alpha-Kdo-(2-&gt;6)-lipid IVA (E. coli) + CMP + H(+)</text>
        <dbReference type="Rhea" id="RHEA:28066"/>
        <dbReference type="ChEBI" id="CHEBI:15378"/>
        <dbReference type="ChEBI" id="CHEBI:58603"/>
        <dbReference type="ChEBI" id="CHEBI:60364"/>
        <dbReference type="ChEBI" id="CHEBI:60377"/>
        <dbReference type="ChEBI" id="CHEBI:85987"/>
        <dbReference type="EC" id="2.4.99.12"/>
    </reaction>
</comment>
<evidence type="ECO:0000313" key="11">
    <source>
        <dbReference type="EMBL" id="BCM26174.1"/>
    </source>
</evidence>
<feature type="site" description="Transition state stabilizer" evidence="8">
    <location>
        <position position="206"/>
    </location>
</feature>
<dbReference type="GO" id="GO:0009245">
    <property type="term" value="P:lipid A biosynthetic process"/>
    <property type="evidence" value="ECO:0007669"/>
    <property type="project" value="TreeGrafter"/>
</dbReference>
<dbReference type="Gene3D" id="3.40.50.11720">
    <property type="entry name" value="3-Deoxy-D-manno-octulosonic-acid transferase, N-terminal domain"/>
    <property type="match status" value="1"/>
</dbReference>
<comment type="pathway">
    <text evidence="1 9">Bacterial outer membrane biogenesis; LPS core biosynthesis.</text>
</comment>
<dbReference type="Proteomes" id="UP000826722">
    <property type="component" value="Chromosome"/>
</dbReference>
<dbReference type="InterPro" id="IPR007507">
    <property type="entry name" value="Glycos_transf_N"/>
</dbReference>
<dbReference type="NCBIfam" id="NF004386">
    <property type="entry name" value="PRK05749.1-2"/>
    <property type="match status" value="1"/>
</dbReference>
<evidence type="ECO:0000256" key="6">
    <source>
        <dbReference type="ARBA" id="ARBA00049183"/>
    </source>
</evidence>
<dbReference type="SUPFAM" id="SSF53756">
    <property type="entry name" value="UDP-Glycosyltransferase/glycogen phosphorylase"/>
    <property type="match status" value="1"/>
</dbReference>
<feature type="site" description="Transition state stabilizer" evidence="8">
    <location>
        <position position="130"/>
    </location>
</feature>
<evidence type="ECO:0000256" key="3">
    <source>
        <dbReference type="ARBA" id="ARBA00019077"/>
    </source>
</evidence>
<evidence type="ECO:0000313" key="12">
    <source>
        <dbReference type="Proteomes" id="UP000826722"/>
    </source>
</evidence>
<comment type="function">
    <text evidence="9">Involved in lipopolysaccharide (LPS) biosynthesis. Catalyzes the transfer of 3-deoxy-D-manno-octulosonate (Kdo) residue(s) from CMP-Kdo to lipid IV(A), the tetraacyldisaccharide-1,4'-bisphosphate precursor of lipid A.</text>
</comment>
<dbReference type="GO" id="GO:0043842">
    <property type="term" value="F:Kdo transferase activity"/>
    <property type="evidence" value="ECO:0007669"/>
    <property type="project" value="UniProtKB-EC"/>
</dbReference>
<dbReference type="KEGG" id="mpau:ZMTM_24330"/>
<keyword evidence="4 9" id="KW-0808">Transferase</keyword>
<evidence type="ECO:0000256" key="4">
    <source>
        <dbReference type="ARBA" id="ARBA00022679"/>
    </source>
</evidence>
<evidence type="ECO:0000256" key="9">
    <source>
        <dbReference type="RuleBase" id="RU365103"/>
    </source>
</evidence>
<dbReference type="Gene3D" id="3.40.50.2000">
    <property type="entry name" value="Glycogen Phosphorylase B"/>
    <property type="match status" value="1"/>
</dbReference>
<dbReference type="InterPro" id="IPR038107">
    <property type="entry name" value="Glycos_transf_N_sf"/>
</dbReference>
<dbReference type="UniPathway" id="UPA00958"/>
<evidence type="ECO:0000256" key="2">
    <source>
        <dbReference type="ARBA" id="ARBA00012621"/>
    </source>
</evidence>
<dbReference type="InterPro" id="IPR039901">
    <property type="entry name" value="Kdotransferase"/>
</dbReference>
<dbReference type="NCBIfam" id="NF004388">
    <property type="entry name" value="PRK05749.1-4"/>
    <property type="match status" value="1"/>
</dbReference>